<protein>
    <recommendedName>
        <fullName evidence="2">Phage tail protein</fullName>
    </recommendedName>
</protein>
<dbReference type="PANTHER" id="PTHR38009">
    <property type="entry name" value="CONSERVED HYPOTHETICAL PHAGE TAIL PROTEIN"/>
    <property type="match status" value="1"/>
</dbReference>
<dbReference type="InterPro" id="IPR010667">
    <property type="entry name" value="Phage_T4_Gp19"/>
</dbReference>
<dbReference type="PANTHER" id="PTHR38009:SF1">
    <property type="entry name" value="CONSERVED HYPOTHETICAL PHAGE TAIL PROTEIN"/>
    <property type="match status" value="1"/>
</dbReference>
<name>A0A6J5L9G3_9CAUD</name>
<dbReference type="Pfam" id="PF06841">
    <property type="entry name" value="Phage_T4_gp19"/>
    <property type="match status" value="1"/>
</dbReference>
<proteinExistence type="predicted"/>
<organism evidence="1">
    <name type="scientific">uncultured Caudovirales phage</name>
    <dbReference type="NCBI Taxonomy" id="2100421"/>
    <lineage>
        <taxon>Viruses</taxon>
        <taxon>Duplodnaviria</taxon>
        <taxon>Heunggongvirae</taxon>
        <taxon>Uroviricota</taxon>
        <taxon>Caudoviricetes</taxon>
        <taxon>Peduoviridae</taxon>
        <taxon>Maltschvirus</taxon>
        <taxon>Maltschvirus maltsch</taxon>
    </lineage>
</organism>
<evidence type="ECO:0000313" key="1">
    <source>
        <dbReference type="EMBL" id="CAB4129460.1"/>
    </source>
</evidence>
<dbReference type="InterPro" id="IPR011747">
    <property type="entry name" value="CHP02241"/>
</dbReference>
<accession>A0A6J5L9G3</accession>
<dbReference type="NCBIfam" id="TIGR02241">
    <property type="entry name" value="conserved hypothetical phage tail region protein"/>
    <property type="match status" value="1"/>
</dbReference>
<reference evidence="1" key="1">
    <citation type="submission" date="2020-04" db="EMBL/GenBank/DDBJ databases">
        <authorList>
            <person name="Chiriac C."/>
            <person name="Salcher M."/>
            <person name="Ghai R."/>
            <person name="Kavagutti S V."/>
        </authorList>
    </citation>
    <scope>NUCLEOTIDE SEQUENCE</scope>
</reference>
<gene>
    <name evidence="1" type="ORF">UFOVP115_21</name>
</gene>
<evidence type="ECO:0008006" key="2">
    <source>
        <dbReference type="Google" id="ProtNLM"/>
    </source>
</evidence>
<sequence length="209" mass="22145">MAQSSISRFSKLATDPLRNFRFLVNFRVTGDTGAPGSAAAGQGSFLKFTGGFTSVDGLAMSVEGISYREGGMNTSLHQLPGRVTFQPLTLSRGVILGQSEAISWFKQLFAASSGEGISGADGSTFRCDLDIFVLDHPSTGSPNISASDIISTSSYKMKFTVHNAWISNLSYSGLSAADNSLMYESMTLLHEGLSVQLANYGSNVSPTLT</sequence>
<dbReference type="GO" id="GO:0005198">
    <property type="term" value="F:structural molecule activity"/>
    <property type="evidence" value="ECO:0007669"/>
    <property type="project" value="InterPro"/>
</dbReference>
<dbReference type="EMBL" id="LR796236">
    <property type="protein sequence ID" value="CAB4129460.1"/>
    <property type="molecule type" value="Genomic_DNA"/>
</dbReference>